<evidence type="ECO:0000313" key="1">
    <source>
        <dbReference type="EMBL" id="OIW34435.1"/>
    </source>
</evidence>
<sequence length="154" mass="17365">MKEQAWSPAGPRRGYRGCRWRPSILPNVLPDSLLLALCHVPEHALKESGAEAPYLPLHGTKHMLRRGETCRVSDRELLFALSHVPEDDLKDDLPKLLIFHCKTWSPHEGSTLRWREGTPRVNGRKAECNQGSVGPDELPYVADLILVSIKTNFP</sequence>
<dbReference type="InParanoid" id="A0A1J7J4Y3"/>
<proteinExistence type="predicted"/>
<dbReference type="Proteomes" id="UP000182658">
    <property type="component" value="Unassembled WGS sequence"/>
</dbReference>
<name>A0A1J7J4Y3_9PEZI</name>
<reference evidence="1 2" key="1">
    <citation type="submission" date="2016-10" db="EMBL/GenBank/DDBJ databases">
        <title>Draft genome sequence of Coniochaeta ligniaria NRRL30616, a lignocellulolytic fungus for bioabatement of inhibitors in plant biomass hydrolysates.</title>
        <authorList>
            <consortium name="DOE Joint Genome Institute"/>
            <person name="Jimenez D.J."/>
            <person name="Hector R.E."/>
            <person name="Riley R."/>
            <person name="Sun H."/>
            <person name="Grigoriev I.V."/>
            <person name="Van Elsas J.D."/>
            <person name="Nichols N.N."/>
        </authorList>
    </citation>
    <scope>NUCLEOTIDE SEQUENCE [LARGE SCALE GENOMIC DNA]</scope>
    <source>
        <strain evidence="1 2">NRRL 30616</strain>
    </source>
</reference>
<gene>
    <name evidence="1" type="ORF">CONLIGDRAFT_638793</name>
</gene>
<keyword evidence="2" id="KW-1185">Reference proteome</keyword>
<dbReference type="AlphaFoldDB" id="A0A1J7J4Y3"/>
<evidence type="ECO:0000313" key="2">
    <source>
        <dbReference type="Proteomes" id="UP000182658"/>
    </source>
</evidence>
<accession>A0A1J7J4Y3</accession>
<dbReference type="EMBL" id="KV875093">
    <property type="protein sequence ID" value="OIW34435.1"/>
    <property type="molecule type" value="Genomic_DNA"/>
</dbReference>
<organism evidence="1 2">
    <name type="scientific">Coniochaeta ligniaria NRRL 30616</name>
    <dbReference type="NCBI Taxonomy" id="1408157"/>
    <lineage>
        <taxon>Eukaryota</taxon>
        <taxon>Fungi</taxon>
        <taxon>Dikarya</taxon>
        <taxon>Ascomycota</taxon>
        <taxon>Pezizomycotina</taxon>
        <taxon>Sordariomycetes</taxon>
        <taxon>Sordariomycetidae</taxon>
        <taxon>Coniochaetales</taxon>
        <taxon>Coniochaetaceae</taxon>
        <taxon>Coniochaeta</taxon>
    </lineage>
</organism>
<protein>
    <submittedName>
        <fullName evidence="1">Uncharacterized protein</fullName>
    </submittedName>
</protein>